<comment type="caution">
    <text evidence="2">The sequence shown here is derived from an EMBL/GenBank/DDBJ whole genome shotgun (WGS) entry which is preliminary data.</text>
</comment>
<protein>
    <submittedName>
        <fullName evidence="2">Uncharacterized protein</fullName>
    </submittedName>
</protein>
<evidence type="ECO:0000313" key="3">
    <source>
        <dbReference type="Proteomes" id="UP000324748"/>
    </source>
</evidence>
<evidence type="ECO:0000313" key="2">
    <source>
        <dbReference type="EMBL" id="KAA1080918.1"/>
    </source>
</evidence>
<feature type="compositionally biased region" description="Polar residues" evidence="1">
    <location>
        <begin position="22"/>
        <end position="32"/>
    </location>
</feature>
<sequence>MLVANGMPLQRQIAKRARLSRGISQPRPQNQALGAIHPPSSASPLTQGGAYLMDWSTAHPRSAPLPTCFNPYAFSKDVCSAERR</sequence>
<dbReference type="EMBL" id="VSWC01000131">
    <property type="protein sequence ID" value="KAA1080918.1"/>
    <property type="molecule type" value="Genomic_DNA"/>
</dbReference>
<organism evidence="2 3">
    <name type="scientific">Puccinia graminis f. sp. tritici</name>
    <dbReference type="NCBI Taxonomy" id="56615"/>
    <lineage>
        <taxon>Eukaryota</taxon>
        <taxon>Fungi</taxon>
        <taxon>Dikarya</taxon>
        <taxon>Basidiomycota</taxon>
        <taxon>Pucciniomycotina</taxon>
        <taxon>Pucciniomycetes</taxon>
        <taxon>Pucciniales</taxon>
        <taxon>Pucciniaceae</taxon>
        <taxon>Puccinia</taxon>
    </lineage>
</organism>
<accession>A0A5B0MXW6</accession>
<evidence type="ECO:0000256" key="1">
    <source>
        <dbReference type="SAM" id="MobiDB-lite"/>
    </source>
</evidence>
<dbReference type="Proteomes" id="UP000324748">
    <property type="component" value="Unassembled WGS sequence"/>
</dbReference>
<dbReference type="AlphaFoldDB" id="A0A5B0MXW6"/>
<feature type="region of interest" description="Disordered" evidence="1">
    <location>
        <begin position="19"/>
        <end position="40"/>
    </location>
</feature>
<proteinExistence type="predicted"/>
<reference evidence="2 3" key="1">
    <citation type="submission" date="2019-05" db="EMBL/GenBank/DDBJ databases">
        <title>Emergence of the Ug99 lineage of the wheat stem rust pathogen through somatic hybridization.</title>
        <authorList>
            <person name="Li F."/>
            <person name="Upadhyaya N.M."/>
            <person name="Sperschneider J."/>
            <person name="Matny O."/>
            <person name="Nguyen-Phuc H."/>
            <person name="Mago R."/>
            <person name="Raley C."/>
            <person name="Miller M.E."/>
            <person name="Silverstein K.A.T."/>
            <person name="Henningsen E."/>
            <person name="Hirsch C.D."/>
            <person name="Visser B."/>
            <person name="Pretorius Z.A."/>
            <person name="Steffenson B.J."/>
            <person name="Schwessinger B."/>
            <person name="Dodds P.N."/>
            <person name="Figueroa M."/>
        </authorList>
    </citation>
    <scope>NUCLEOTIDE SEQUENCE [LARGE SCALE GENOMIC DNA]</scope>
    <source>
        <strain evidence="2">21-0</strain>
    </source>
</reference>
<gene>
    <name evidence="2" type="ORF">PGT21_025340</name>
</gene>
<name>A0A5B0MXW6_PUCGR</name>
<keyword evidence="3" id="KW-1185">Reference proteome</keyword>